<evidence type="ECO:0000313" key="2">
    <source>
        <dbReference type="Proteomes" id="UP000221020"/>
    </source>
</evidence>
<dbReference type="AlphaFoldDB" id="A0AA91ZTJ8"/>
<dbReference type="PANTHER" id="PTHR34822">
    <property type="entry name" value="GRPB DOMAIN PROTEIN (AFU_ORTHOLOGUE AFUA_1G01530)"/>
    <property type="match status" value="1"/>
</dbReference>
<reference evidence="1 2" key="1">
    <citation type="submission" date="2017-09" db="EMBL/GenBank/DDBJ databases">
        <title>Large-scale bioinformatics analysis of Bacillus genomes uncovers conserved roles of natural products in bacterial physiology.</title>
        <authorList>
            <consortium name="Agbiome Team Llc"/>
            <person name="Bleich R.M."/>
            <person name="Grubbs K.J."/>
            <person name="Santa Maria K.C."/>
            <person name="Allen S.E."/>
            <person name="Farag S."/>
            <person name="Shank E.A."/>
            <person name="Bowers A."/>
        </authorList>
    </citation>
    <scope>NUCLEOTIDE SEQUENCE [LARGE SCALE GENOMIC DNA]</scope>
    <source>
        <strain evidence="1 2">AFS092012</strain>
    </source>
</reference>
<organism evidence="1 2">
    <name type="scientific">Bacillus pseudomycoides</name>
    <dbReference type="NCBI Taxonomy" id="64104"/>
    <lineage>
        <taxon>Bacteria</taxon>
        <taxon>Bacillati</taxon>
        <taxon>Bacillota</taxon>
        <taxon>Bacilli</taxon>
        <taxon>Bacillales</taxon>
        <taxon>Bacillaceae</taxon>
        <taxon>Bacillus</taxon>
        <taxon>Bacillus cereus group</taxon>
    </lineage>
</organism>
<dbReference type="SUPFAM" id="SSF81301">
    <property type="entry name" value="Nucleotidyltransferase"/>
    <property type="match status" value="1"/>
</dbReference>
<dbReference type="RefSeq" id="WP_097897891.1">
    <property type="nucleotide sequence ID" value="NZ_NVOR01000034.1"/>
</dbReference>
<evidence type="ECO:0008006" key="3">
    <source>
        <dbReference type="Google" id="ProtNLM"/>
    </source>
</evidence>
<comment type="caution">
    <text evidence="1">The sequence shown here is derived from an EMBL/GenBank/DDBJ whole genome shotgun (WGS) entry which is preliminary data.</text>
</comment>
<dbReference type="InterPro" id="IPR043519">
    <property type="entry name" value="NT_sf"/>
</dbReference>
<dbReference type="Gene3D" id="3.30.460.10">
    <property type="entry name" value="Beta Polymerase, domain 2"/>
    <property type="match status" value="1"/>
</dbReference>
<dbReference type="Proteomes" id="UP000221020">
    <property type="component" value="Unassembled WGS sequence"/>
</dbReference>
<proteinExistence type="predicted"/>
<gene>
    <name evidence="1" type="ORF">CON65_11570</name>
</gene>
<dbReference type="InterPro" id="IPR007344">
    <property type="entry name" value="GrpB/CoaE"/>
</dbReference>
<protein>
    <recommendedName>
        <fullName evidence="3">GrpB family protein</fullName>
    </recommendedName>
</protein>
<dbReference type="Pfam" id="PF04229">
    <property type="entry name" value="GrpB"/>
    <property type="match status" value="1"/>
</dbReference>
<sequence>MDKSLSEMSLEELWELFPIILKEHNPIWKDWYLQEEKLLNNIIGSQYIERINHIGSTSINGLLAKPTIDILLEITEDCDLKFLVSVLEKNGYIFEKQPQKPAPHMMFMKGYTEKGFAEKVFHLHVRYIGNWNELYFRDFLRLHKDVAKEYGNLKKSLIDKYEQDRDGYTKAKTEFVNKYTNIAKTEFENKYNPN</sequence>
<dbReference type="EMBL" id="NVOR01000034">
    <property type="protein sequence ID" value="PED82407.1"/>
    <property type="molecule type" value="Genomic_DNA"/>
</dbReference>
<name>A0AA91ZTJ8_9BACI</name>
<evidence type="ECO:0000313" key="1">
    <source>
        <dbReference type="EMBL" id="PED82407.1"/>
    </source>
</evidence>
<dbReference type="PANTHER" id="PTHR34822:SF1">
    <property type="entry name" value="GRPB FAMILY PROTEIN"/>
    <property type="match status" value="1"/>
</dbReference>
<accession>A0AA91ZTJ8</accession>